<dbReference type="FunFam" id="1.10.220.10:FF:000005">
    <property type="entry name" value="Annexin"/>
    <property type="match status" value="1"/>
</dbReference>
<dbReference type="Gene3D" id="1.10.220.10">
    <property type="entry name" value="Annexin"/>
    <property type="match status" value="3"/>
</dbReference>
<evidence type="ECO:0000256" key="10">
    <source>
        <dbReference type="ARBA" id="ARBA00037210"/>
    </source>
</evidence>
<evidence type="ECO:0000256" key="15">
    <source>
        <dbReference type="SAM" id="Phobius"/>
    </source>
</evidence>
<dbReference type="PANTHER" id="PTHR10502:SF239">
    <property type="entry name" value="ANNEXIN A7"/>
    <property type="match status" value="1"/>
</dbReference>
<dbReference type="InterPro" id="IPR037104">
    <property type="entry name" value="Annexin_sf"/>
</dbReference>
<keyword evidence="9 13" id="KW-0111">Calcium/phospholipid-binding</keyword>
<comment type="similarity">
    <text evidence="3 13">Belongs to the annexin family.</text>
</comment>
<keyword evidence="5" id="KW-0479">Metal-binding</keyword>
<comment type="function">
    <text evidence="10">Calcium/phospholipid-binding protein which promotes membrane fusion and is involved in exocytosis.</text>
</comment>
<comment type="function">
    <text evidence="11">Involved in reproduction of the worm. Involved in host-parasite interaction. Delivered into the host cell by means of parasite exosomes. Binds to acidic phospholipid membranes in a calcium-dependent manner in vitro. Causes aggregation of liposomes in the presence of calcium, but not in its absence. Likely to promote membrane fusion. May provide structural integrity within the tegument.</text>
</comment>
<keyword evidence="8 13" id="KW-0041">Annexin</keyword>
<dbReference type="EMBL" id="PZQS01000001">
    <property type="protein sequence ID" value="PVD39595.1"/>
    <property type="molecule type" value="Genomic_DNA"/>
</dbReference>
<dbReference type="GO" id="GO:0012506">
    <property type="term" value="C:vesicle membrane"/>
    <property type="evidence" value="ECO:0007669"/>
    <property type="project" value="TreeGrafter"/>
</dbReference>
<keyword evidence="7 13" id="KW-0106">Calcium</keyword>
<evidence type="ECO:0000256" key="5">
    <source>
        <dbReference type="ARBA" id="ARBA00022723"/>
    </source>
</evidence>
<dbReference type="PANTHER" id="PTHR10502">
    <property type="entry name" value="ANNEXIN"/>
    <property type="match status" value="1"/>
</dbReference>
<accession>A0A2T7Q1P0</accession>
<keyword evidence="16" id="KW-0732">Signal</keyword>
<evidence type="ECO:0000256" key="7">
    <source>
        <dbReference type="ARBA" id="ARBA00022837"/>
    </source>
</evidence>
<dbReference type="PROSITE" id="PS51897">
    <property type="entry name" value="ANNEXIN_2"/>
    <property type="match status" value="3"/>
</dbReference>
<comment type="caution">
    <text evidence="17">The sequence shown here is derived from an EMBL/GenBank/DDBJ whole genome shotgun (WGS) entry which is preliminary data.</text>
</comment>
<evidence type="ECO:0000256" key="4">
    <source>
        <dbReference type="ARBA" id="ARBA00011738"/>
    </source>
</evidence>
<comment type="domain">
    <text evidence="13">A pair of annexin repeats may form one binding site for calcium and phospholipid.</text>
</comment>
<dbReference type="InterPro" id="IPR001464">
    <property type="entry name" value="Annexin"/>
</dbReference>
<sequence>MKSLVLILVLAAASMSAHVPEERDLLSLVDPVVMLVPPLLTTLMSVLGPIAAALLNVVTSLVGSLLGSLLGTALAVVQGLLALVLGIVSKLVSCVTAAINIPVGNIVQSILGSVTSAVSTITSNLTGTYCTMTAKPASLTSKASNYPSYHGGGDSAYPQQFGQFPPNSGPPPPPGMGMQSAYNVNQYGFTQGMGYLGAVPGFTVPGVQQCATLNQNSGYQAPMSIQAPLTSYLNRMDADLYQQQIKMQQMMLQTLEEEIKTGKQQHRRHRRFSGEKHEEEESDEEEDSDKAASAKHRHQKQEKKHKEEDDKPSLAKPAELSEVEVKAKVREQMYQAFVNKDPVALWNKKERGRDVTKSKWDKEADCEYLRAAMKGLGTDDDAIIEVVGTRCNAQRQELKKYFKVLYGRDLIQDLRSELSGDYKELVMALFAPPAEFDAWCIKEAIYGERYEIPVERLEAAVEEIRNPEAKEGTGMFQVNYNKLCDLEQAKREAQQLNDAGEKRWGTDEETFNRIFSTRDYYQLRATWNEYVKITQRDILNSIDRETSGDFRNGLRAIVMNIRCRPMFFAERLQAAMKGLGTDERTLIRVIVSRSEIDMVQIKECFLKLTGKTLWRWLKEDTSFNFKKLLQKIVGCD</sequence>
<evidence type="ECO:0000256" key="13">
    <source>
        <dbReference type="RuleBase" id="RU003540"/>
    </source>
</evidence>
<reference evidence="17 18" key="1">
    <citation type="submission" date="2018-04" db="EMBL/GenBank/DDBJ databases">
        <title>The genome of golden apple snail Pomacea canaliculata provides insight into stress tolerance and invasive adaptation.</title>
        <authorList>
            <person name="Liu C."/>
            <person name="Liu B."/>
            <person name="Ren Y."/>
            <person name="Zhang Y."/>
            <person name="Wang H."/>
            <person name="Li S."/>
            <person name="Jiang F."/>
            <person name="Yin L."/>
            <person name="Zhang G."/>
            <person name="Qian W."/>
            <person name="Fan W."/>
        </authorList>
    </citation>
    <scope>NUCLEOTIDE SEQUENCE [LARGE SCALE GENOMIC DNA]</scope>
    <source>
        <strain evidence="17">SZHN2017</strain>
        <tissue evidence="17">Muscle</tissue>
    </source>
</reference>
<dbReference type="Pfam" id="PF00191">
    <property type="entry name" value="Annexin"/>
    <property type="match status" value="3"/>
</dbReference>
<dbReference type="GO" id="GO:0001786">
    <property type="term" value="F:phosphatidylserine binding"/>
    <property type="evidence" value="ECO:0007669"/>
    <property type="project" value="TreeGrafter"/>
</dbReference>
<dbReference type="GO" id="GO:0005509">
    <property type="term" value="F:calcium ion binding"/>
    <property type="evidence" value="ECO:0007669"/>
    <property type="project" value="InterPro"/>
</dbReference>
<dbReference type="SUPFAM" id="SSF47874">
    <property type="entry name" value="Annexin"/>
    <property type="match status" value="1"/>
</dbReference>
<keyword evidence="15" id="KW-1133">Transmembrane helix</keyword>
<dbReference type="InterPro" id="IPR018252">
    <property type="entry name" value="Annexin_repeat_CS"/>
</dbReference>
<feature type="compositionally biased region" description="Basic residues" evidence="14">
    <location>
        <begin position="293"/>
        <end position="303"/>
    </location>
</feature>
<dbReference type="FunFam" id="1.10.220.10:FF:000002">
    <property type="entry name" value="Annexin"/>
    <property type="match status" value="1"/>
</dbReference>
<gene>
    <name evidence="17" type="ORF">C0Q70_02230</name>
</gene>
<feature type="transmembrane region" description="Helical" evidence="15">
    <location>
        <begin position="32"/>
        <end position="58"/>
    </location>
</feature>
<protein>
    <recommendedName>
        <fullName evidence="13">Annexin</fullName>
    </recommendedName>
</protein>
<dbReference type="GO" id="GO:0005886">
    <property type="term" value="C:plasma membrane"/>
    <property type="evidence" value="ECO:0007669"/>
    <property type="project" value="TreeGrafter"/>
</dbReference>
<evidence type="ECO:0000256" key="16">
    <source>
        <dbReference type="SAM" id="SignalP"/>
    </source>
</evidence>
<keyword evidence="6 13" id="KW-0677">Repeat</keyword>
<feature type="transmembrane region" description="Helical" evidence="15">
    <location>
        <begin position="65"/>
        <end position="88"/>
    </location>
</feature>
<evidence type="ECO:0000256" key="11">
    <source>
        <dbReference type="ARBA" id="ARBA00059330"/>
    </source>
</evidence>
<comment type="subunit">
    <text evidence="4">Homodimer.</text>
</comment>
<dbReference type="SMART" id="SM00335">
    <property type="entry name" value="ANX"/>
    <property type="match status" value="3"/>
</dbReference>
<proteinExistence type="inferred from homology"/>
<keyword evidence="18" id="KW-1185">Reference proteome</keyword>
<dbReference type="OrthoDB" id="37886at2759"/>
<dbReference type="Proteomes" id="UP000245119">
    <property type="component" value="Linkage Group LG1"/>
</dbReference>
<keyword evidence="15" id="KW-0472">Membrane</keyword>
<feature type="region of interest" description="Disordered" evidence="14">
    <location>
        <begin position="259"/>
        <end position="319"/>
    </location>
</feature>
<organism evidence="17 18">
    <name type="scientific">Pomacea canaliculata</name>
    <name type="common">Golden apple snail</name>
    <dbReference type="NCBI Taxonomy" id="400727"/>
    <lineage>
        <taxon>Eukaryota</taxon>
        <taxon>Metazoa</taxon>
        <taxon>Spiralia</taxon>
        <taxon>Lophotrochozoa</taxon>
        <taxon>Mollusca</taxon>
        <taxon>Gastropoda</taxon>
        <taxon>Caenogastropoda</taxon>
        <taxon>Architaenioglossa</taxon>
        <taxon>Ampullarioidea</taxon>
        <taxon>Ampullariidae</taxon>
        <taxon>Pomacea</taxon>
    </lineage>
</organism>
<evidence type="ECO:0000313" key="18">
    <source>
        <dbReference type="Proteomes" id="UP000245119"/>
    </source>
</evidence>
<dbReference type="GO" id="GO:0005737">
    <property type="term" value="C:cytoplasm"/>
    <property type="evidence" value="ECO:0007669"/>
    <property type="project" value="TreeGrafter"/>
</dbReference>
<evidence type="ECO:0000256" key="8">
    <source>
        <dbReference type="ARBA" id="ARBA00023216"/>
    </source>
</evidence>
<name>A0A2T7Q1P0_POMCA</name>
<feature type="chain" id="PRO_5015643835" description="Annexin" evidence="16">
    <location>
        <begin position="18"/>
        <end position="636"/>
    </location>
</feature>
<dbReference type="GO" id="GO:0005576">
    <property type="term" value="C:extracellular region"/>
    <property type="evidence" value="ECO:0007669"/>
    <property type="project" value="UniProtKB-SubCell"/>
</dbReference>
<keyword evidence="15" id="KW-0812">Transmembrane</keyword>
<comment type="subcellular location">
    <subcellularLocation>
        <location evidence="1">Host cell</location>
    </subcellularLocation>
    <subcellularLocation>
        <location evidence="2">Secreted</location>
        <location evidence="2">Extracellular exosome</location>
    </subcellularLocation>
    <subcellularLocation>
        <location evidence="12">Tegument</location>
    </subcellularLocation>
</comment>
<dbReference type="GO" id="GO:0005544">
    <property type="term" value="F:calcium-dependent phospholipid binding"/>
    <property type="evidence" value="ECO:0007669"/>
    <property type="project" value="UniProtKB-KW"/>
</dbReference>
<dbReference type="InterPro" id="IPR018502">
    <property type="entry name" value="Annexin_repeat"/>
</dbReference>
<evidence type="ECO:0000256" key="9">
    <source>
        <dbReference type="ARBA" id="ARBA00023302"/>
    </source>
</evidence>
<dbReference type="GO" id="GO:0005634">
    <property type="term" value="C:nucleus"/>
    <property type="evidence" value="ECO:0007669"/>
    <property type="project" value="TreeGrafter"/>
</dbReference>
<dbReference type="FunFam" id="1.10.220.10:FF:000001">
    <property type="entry name" value="Annexin"/>
    <property type="match status" value="1"/>
</dbReference>
<evidence type="ECO:0000256" key="1">
    <source>
        <dbReference type="ARBA" id="ARBA00004340"/>
    </source>
</evidence>
<feature type="signal peptide" evidence="16">
    <location>
        <begin position="1"/>
        <end position="17"/>
    </location>
</feature>
<evidence type="ECO:0000256" key="2">
    <source>
        <dbReference type="ARBA" id="ARBA00004550"/>
    </source>
</evidence>
<evidence type="ECO:0000256" key="12">
    <source>
        <dbReference type="ARBA" id="ARBA00060393"/>
    </source>
</evidence>
<evidence type="ECO:0000313" key="17">
    <source>
        <dbReference type="EMBL" id="PVD39595.1"/>
    </source>
</evidence>
<evidence type="ECO:0000256" key="6">
    <source>
        <dbReference type="ARBA" id="ARBA00022737"/>
    </source>
</evidence>
<dbReference type="AlphaFoldDB" id="A0A2T7Q1P0"/>
<evidence type="ECO:0000256" key="3">
    <source>
        <dbReference type="ARBA" id="ARBA00007831"/>
    </source>
</evidence>
<dbReference type="PROSITE" id="PS00223">
    <property type="entry name" value="ANNEXIN_1"/>
    <property type="match status" value="2"/>
</dbReference>
<evidence type="ECO:0000256" key="14">
    <source>
        <dbReference type="SAM" id="MobiDB-lite"/>
    </source>
</evidence>
<dbReference type="GO" id="GO:0043657">
    <property type="term" value="C:host cell"/>
    <property type="evidence" value="ECO:0007669"/>
    <property type="project" value="UniProtKB-SubCell"/>
</dbReference>
<dbReference type="PRINTS" id="PR00196">
    <property type="entry name" value="ANNEXIN"/>
</dbReference>
<feature type="compositionally biased region" description="Basic and acidic residues" evidence="14">
    <location>
        <begin position="304"/>
        <end position="313"/>
    </location>
</feature>